<comment type="caution">
    <text evidence="3">The sequence shown here is derived from an EMBL/GenBank/DDBJ whole genome shotgun (WGS) entry which is preliminary data.</text>
</comment>
<evidence type="ECO:0000313" key="4">
    <source>
        <dbReference type="Proteomes" id="UP000186955"/>
    </source>
</evidence>
<proteinExistence type="predicted"/>
<keyword evidence="2" id="KW-0732">Signal</keyword>
<feature type="chain" id="PRO_5010348370" evidence="2">
    <location>
        <begin position="20"/>
        <end position="242"/>
    </location>
</feature>
<evidence type="ECO:0000313" key="3">
    <source>
        <dbReference type="EMBL" id="OKO97726.1"/>
    </source>
</evidence>
<feature type="compositionally biased region" description="Basic and acidic residues" evidence="1">
    <location>
        <begin position="198"/>
        <end position="213"/>
    </location>
</feature>
<dbReference type="Proteomes" id="UP000186955">
    <property type="component" value="Unassembled WGS sequence"/>
</dbReference>
<accession>A0A1Q5TBX5</accession>
<evidence type="ECO:0000256" key="2">
    <source>
        <dbReference type="SAM" id="SignalP"/>
    </source>
</evidence>
<dbReference type="EMBL" id="MNBE01000686">
    <property type="protein sequence ID" value="OKO97726.1"/>
    <property type="molecule type" value="Genomic_DNA"/>
</dbReference>
<feature type="region of interest" description="Disordered" evidence="1">
    <location>
        <begin position="192"/>
        <end position="242"/>
    </location>
</feature>
<keyword evidence="4" id="KW-1185">Reference proteome</keyword>
<feature type="compositionally biased region" description="Polar residues" evidence="1">
    <location>
        <begin position="216"/>
        <end position="231"/>
    </location>
</feature>
<feature type="signal peptide" evidence="2">
    <location>
        <begin position="1"/>
        <end position="19"/>
    </location>
</feature>
<organism evidence="3 4">
    <name type="scientific">Penicillium subrubescens</name>
    <dbReference type="NCBI Taxonomy" id="1316194"/>
    <lineage>
        <taxon>Eukaryota</taxon>
        <taxon>Fungi</taxon>
        <taxon>Dikarya</taxon>
        <taxon>Ascomycota</taxon>
        <taxon>Pezizomycotina</taxon>
        <taxon>Eurotiomycetes</taxon>
        <taxon>Eurotiomycetidae</taxon>
        <taxon>Eurotiales</taxon>
        <taxon>Aspergillaceae</taxon>
        <taxon>Penicillium</taxon>
    </lineage>
</organism>
<gene>
    <name evidence="3" type="ORF">PENSUB_9888</name>
</gene>
<dbReference type="AlphaFoldDB" id="A0A1Q5TBX5"/>
<sequence>MRPFAAVLAISLLAAPAAADWELYTSTCYGFSGSYMISGGAFNGDPCSTDKGAHWDNNYRERRMDSYNPCNREGKKLRYVRDGSDYNVYWEDSPNNKIGRCYEKIDPDRTAEGEIKFMRQIGQRLRYLPHSINLKPYPGDILVSWEDNETESVRTLGPSRPDYHVVLHDDNCASAETVLLHDKAQQNQLISMSMSSGEEARRARGKKDIELPSERIANNPNIDQVISSGSEAQRKRKLNKKD</sequence>
<name>A0A1Q5TBX5_9EURO</name>
<evidence type="ECO:0000256" key="1">
    <source>
        <dbReference type="SAM" id="MobiDB-lite"/>
    </source>
</evidence>
<reference evidence="3 4" key="1">
    <citation type="submission" date="2016-10" db="EMBL/GenBank/DDBJ databases">
        <title>Genome sequence of the ascomycete fungus Penicillium subrubescens.</title>
        <authorList>
            <person name="De Vries R.P."/>
            <person name="Peng M."/>
            <person name="Dilokpimol A."/>
            <person name="Hilden K."/>
            <person name="Makela M.R."/>
            <person name="Grigoriev I."/>
            <person name="Riley R."/>
            <person name="Granchi Z."/>
        </authorList>
    </citation>
    <scope>NUCLEOTIDE SEQUENCE [LARGE SCALE GENOMIC DNA]</scope>
    <source>
        <strain evidence="3 4">CBS 132785</strain>
    </source>
</reference>
<protein>
    <submittedName>
        <fullName evidence="3">Uncharacterized protein</fullName>
    </submittedName>
</protein>